<reference evidence="1 2" key="1">
    <citation type="submission" date="2022-05" db="EMBL/GenBank/DDBJ databases">
        <authorList>
            <consortium name="Genoscope - CEA"/>
            <person name="William W."/>
        </authorList>
    </citation>
    <scope>NUCLEOTIDE SEQUENCE [LARGE SCALE GENOMIC DNA]</scope>
</reference>
<dbReference type="Proteomes" id="UP001159427">
    <property type="component" value="Unassembled WGS sequence"/>
</dbReference>
<gene>
    <name evidence="1" type="ORF">PEVE_00032245</name>
</gene>
<proteinExistence type="predicted"/>
<keyword evidence="2" id="KW-1185">Reference proteome</keyword>
<sequence length="112" mass="12291">MEISFSQSTLDGHNGSSACSVIALIFAHVAKRELLDFQPTSLLSPVWVMLLCSAIRVGNKLYDLCRHSLPQRLLSALEAATIVQRCVSVSVDAPLPVYVFMTITLPRHCSFS</sequence>
<name>A0ABN8SXR6_9CNID</name>
<dbReference type="EMBL" id="CALNXI010004688">
    <property type="protein sequence ID" value="CAH3196291.1"/>
    <property type="molecule type" value="Genomic_DNA"/>
</dbReference>
<accession>A0ABN8SXR6</accession>
<organism evidence="1 2">
    <name type="scientific">Porites evermanni</name>
    <dbReference type="NCBI Taxonomy" id="104178"/>
    <lineage>
        <taxon>Eukaryota</taxon>
        <taxon>Metazoa</taxon>
        <taxon>Cnidaria</taxon>
        <taxon>Anthozoa</taxon>
        <taxon>Hexacorallia</taxon>
        <taxon>Scleractinia</taxon>
        <taxon>Fungiina</taxon>
        <taxon>Poritidae</taxon>
        <taxon>Porites</taxon>
    </lineage>
</organism>
<evidence type="ECO:0000313" key="1">
    <source>
        <dbReference type="EMBL" id="CAH3196291.1"/>
    </source>
</evidence>
<comment type="caution">
    <text evidence="1">The sequence shown here is derived from an EMBL/GenBank/DDBJ whole genome shotgun (WGS) entry which is preliminary data.</text>
</comment>
<evidence type="ECO:0000313" key="2">
    <source>
        <dbReference type="Proteomes" id="UP001159427"/>
    </source>
</evidence>
<protein>
    <submittedName>
        <fullName evidence="1">Uncharacterized protein</fullName>
    </submittedName>
</protein>